<evidence type="ECO:0000313" key="1">
    <source>
        <dbReference type="EMBL" id="BBC81575.1"/>
    </source>
</evidence>
<dbReference type="Proteomes" id="UP000270034">
    <property type="component" value="Chromosome"/>
</dbReference>
<protein>
    <submittedName>
        <fullName evidence="1">Uncharacterized protein</fullName>
    </submittedName>
</protein>
<sequence length="39" mass="4328">MPVLFCRIFEKAFVVYAVLAMAADKAKTLRLRAVGPTMV</sequence>
<dbReference type="AlphaFoldDB" id="A0A2Z5ZMC8"/>
<dbReference type="KEGG" id="aot:AcetOri_orf04870"/>
<proteinExistence type="predicted"/>
<reference evidence="1 2" key="1">
    <citation type="submission" date="2018-02" db="EMBL/GenBank/DDBJ databases">
        <title>Acetobacter orientalis genome.</title>
        <authorList>
            <person name="Nakashima N."/>
            <person name="Tamura T."/>
        </authorList>
    </citation>
    <scope>NUCLEOTIDE SEQUENCE [LARGE SCALE GENOMIC DNA]</scope>
    <source>
        <strain evidence="1 2">FAN1</strain>
    </source>
</reference>
<organism evidence="1 2">
    <name type="scientific">Acetobacter orientalis</name>
    <dbReference type="NCBI Taxonomy" id="146474"/>
    <lineage>
        <taxon>Bacteria</taxon>
        <taxon>Pseudomonadati</taxon>
        <taxon>Pseudomonadota</taxon>
        <taxon>Alphaproteobacteria</taxon>
        <taxon>Acetobacterales</taxon>
        <taxon>Acetobacteraceae</taxon>
        <taxon>Acetobacter</taxon>
    </lineage>
</organism>
<dbReference type="EMBL" id="AP018515">
    <property type="protein sequence ID" value="BBC81575.1"/>
    <property type="molecule type" value="Genomic_DNA"/>
</dbReference>
<accession>A0A2Z5ZMC8</accession>
<gene>
    <name evidence="1" type="ORF">AcetOrient_orf04870</name>
</gene>
<name>A0A2Z5ZMC8_9PROT</name>
<evidence type="ECO:0000313" key="2">
    <source>
        <dbReference type="Proteomes" id="UP000270034"/>
    </source>
</evidence>